<evidence type="ECO:0000313" key="3">
    <source>
        <dbReference type="Proteomes" id="UP000326554"/>
    </source>
</evidence>
<dbReference type="RefSeq" id="WP_150446045.1">
    <property type="nucleotide sequence ID" value="NZ_VYQE01000004.1"/>
</dbReference>
<feature type="compositionally biased region" description="Polar residues" evidence="1">
    <location>
        <begin position="48"/>
        <end position="61"/>
    </location>
</feature>
<dbReference type="AlphaFoldDB" id="A0A5J5GFN9"/>
<organism evidence="2 3">
    <name type="scientific">Histidinibacterium aquaticum</name>
    <dbReference type="NCBI Taxonomy" id="2613962"/>
    <lineage>
        <taxon>Bacteria</taxon>
        <taxon>Pseudomonadati</taxon>
        <taxon>Pseudomonadota</taxon>
        <taxon>Alphaproteobacteria</taxon>
        <taxon>Rhodobacterales</taxon>
        <taxon>Paracoccaceae</taxon>
        <taxon>Histidinibacterium</taxon>
    </lineage>
</organism>
<keyword evidence="3" id="KW-1185">Reference proteome</keyword>
<gene>
    <name evidence="2" type="ORF">F3S47_14780</name>
</gene>
<evidence type="ECO:0000313" key="2">
    <source>
        <dbReference type="EMBL" id="KAA9007026.1"/>
    </source>
</evidence>
<dbReference type="EMBL" id="VYQE01000004">
    <property type="protein sequence ID" value="KAA9007026.1"/>
    <property type="molecule type" value="Genomic_DNA"/>
</dbReference>
<protein>
    <submittedName>
        <fullName evidence="2">Uncharacterized protein</fullName>
    </submittedName>
</protein>
<proteinExistence type="predicted"/>
<evidence type="ECO:0000256" key="1">
    <source>
        <dbReference type="SAM" id="MobiDB-lite"/>
    </source>
</evidence>
<accession>A0A5J5GFN9</accession>
<name>A0A5J5GFN9_9RHOB</name>
<comment type="caution">
    <text evidence="2">The sequence shown here is derived from an EMBL/GenBank/DDBJ whole genome shotgun (WGS) entry which is preliminary data.</text>
</comment>
<sequence>MPLKRDGSWVFDILDDIESHVRGTGRTALADDLRHVIDRHEPEGRISRSASETEVPDNTISFPGRNRG</sequence>
<reference evidence="2 3" key="1">
    <citation type="submission" date="2019-09" db="EMBL/GenBank/DDBJ databases">
        <authorList>
            <person name="Park J.-S."/>
            <person name="Choi H.-J."/>
        </authorList>
    </citation>
    <scope>NUCLEOTIDE SEQUENCE [LARGE SCALE GENOMIC DNA]</scope>
    <source>
        <strain evidence="2 3">176SS1-4</strain>
    </source>
</reference>
<dbReference type="Proteomes" id="UP000326554">
    <property type="component" value="Unassembled WGS sequence"/>
</dbReference>
<feature type="region of interest" description="Disordered" evidence="1">
    <location>
        <begin position="40"/>
        <end position="68"/>
    </location>
</feature>